<dbReference type="EnsemblPlants" id="AET02811">
    <property type="protein sequence ID" value="AET02811"/>
    <property type="gene ID" value="MTR_8g052530"/>
</dbReference>
<evidence type="ECO:0000313" key="1">
    <source>
        <dbReference type="EMBL" id="AET02811.1"/>
    </source>
</evidence>
<sequence>MTANEIFRRFGKTKMTANEITTGTAIDFNKPFKFHGTHFKRWQTKMQFFLTTKKVAYVLNDAIPVIPTLSIPTASNSNGVTAMDTDVSDPTKKV</sequence>
<organism evidence="1 3">
    <name type="scientific">Medicago truncatula</name>
    <name type="common">Barrel medic</name>
    <name type="synonym">Medicago tribuloides</name>
    <dbReference type="NCBI Taxonomy" id="3880"/>
    <lineage>
        <taxon>Eukaryota</taxon>
        <taxon>Viridiplantae</taxon>
        <taxon>Streptophyta</taxon>
        <taxon>Embryophyta</taxon>
        <taxon>Tracheophyta</taxon>
        <taxon>Spermatophyta</taxon>
        <taxon>Magnoliopsida</taxon>
        <taxon>eudicotyledons</taxon>
        <taxon>Gunneridae</taxon>
        <taxon>Pentapetalae</taxon>
        <taxon>rosids</taxon>
        <taxon>fabids</taxon>
        <taxon>Fabales</taxon>
        <taxon>Fabaceae</taxon>
        <taxon>Papilionoideae</taxon>
        <taxon>50 kb inversion clade</taxon>
        <taxon>NPAAA clade</taxon>
        <taxon>Hologalegina</taxon>
        <taxon>IRL clade</taxon>
        <taxon>Trifolieae</taxon>
        <taxon>Medicago</taxon>
    </lineage>
</organism>
<name>G7LA29_MEDTR</name>
<protein>
    <submittedName>
        <fullName evidence="1 2">Uncharacterized protein</fullName>
    </submittedName>
</protein>
<dbReference type="Proteomes" id="UP000002051">
    <property type="component" value="Chromosome 8"/>
</dbReference>
<dbReference type="AlphaFoldDB" id="G7LA29"/>
<reference evidence="2" key="3">
    <citation type="submission" date="2015-04" db="UniProtKB">
        <authorList>
            <consortium name="EnsemblPlants"/>
        </authorList>
    </citation>
    <scope>IDENTIFICATION</scope>
    <source>
        <strain evidence="2">cv. Jemalong A17</strain>
    </source>
</reference>
<dbReference type="PaxDb" id="3880-AET02811"/>
<proteinExistence type="predicted"/>
<feature type="non-terminal residue" evidence="1">
    <location>
        <position position="94"/>
    </location>
</feature>
<gene>
    <name evidence="1" type="ordered locus">MTR_8g052530</name>
</gene>
<dbReference type="EMBL" id="CM001224">
    <property type="protein sequence ID" value="AET02811.1"/>
    <property type="molecule type" value="Genomic_DNA"/>
</dbReference>
<dbReference type="HOGENOM" id="CLU_2392408_0_0_1"/>
<evidence type="ECO:0000313" key="2">
    <source>
        <dbReference type="EnsemblPlants" id="AET02811"/>
    </source>
</evidence>
<reference evidence="1 3" key="2">
    <citation type="journal article" date="2014" name="BMC Genomics">
        <title>An improved genome release (version Mt4.0) for the model legume Medicago truncatula.</title>
        <authorList>
            <person name="Tang H."/>
            <person name="Krishnakumar V."/>
            <person name="Bidwell S."/>
            <person name="Rosen B."/>
            <person name="Chan A."/>
            <person name="Zhou S."/>
            <person name="Gentzbittel L."/>
            <person name="Childs K.L."/>
            <person name="Yandell M."/>
            <person name="Gundlach H."/>
            <person name="Mayer K.F."/>
            <person name="Schwartz D.C."/>
            <person name="Town C.D."/>
        </authorList>
    </citation>
    <scope>GENOME REANNOTATION</scope>
    <source>
        <strain evidence="2 3">cv. Jemalong A17</strain>
    </source>
</reference>
<keyword evidence="3" id="KW-1185">Reference proteome</keyword>
<accession>G7LA29</accession>
<reference evidence="1 3" key="1">
    <citation type="journal article" date="2011" name="Nature">
        <title>The Medicago genome provides insight into the evolution of rhizobial symbioses.</title>
        <authorList>
            <person name="Young N.D."/>
            <person name="Debelle F."/>
            <person name="Oldroyd G.E."/>
            <person name="Geurts R."/>
            <person name="Cannon S.B."/>
            <person name="Udvardi M.K."/>
            <person name="Benedito V.A."/>
            <person name="Mayer K.F."/>
            <person name="Gouzy J."/>
            <person name="Schoof H."/>
            <person name="Van de Peer Y."/>
            <person name="Proost S."/>
            <person name="Cook D.R."/>
            <person name="Meyers B.C."/>
            <person name="Spannagl M."/>
            <person name="Cheung F."/>
            <person name="De Mita S."/>
            <person name="Krishnakumar V."/>
            <person name="Gundlach H."/>
            <person name="Zhou S."/>
            <person name="Mudge J."/>
            <person name="Bharti A.K."/>
            <person name="Murray J.D."/>
            <person name="Naoumkina M.A."/>
            <person name="Rosen B."/>
            <person name="Silverstein K.A."/>
            <person name="Tang H."/>
            <person name="Rombauts S."/>
            <person name="Zhao P.X."/>
            <person name="Zhou P."/>
            <person name="Barbe V."/>
            <person name="Bardou P."/>
            <person name="Bechner M."/>
            <person name="Bellec A."/>
            <person name="Berger A."/>
            <person name="Berges H."/>
            <person name="Bidwell S."/>
            <person name="Bisseling T."/>
            <person name="Choisne N."/>
            <person name="Couloux A."/>
            <person name="Denny R."/>
            <person name="Deshpande S."/>
            <person name="Dai X."/>
            <person name="Doyle J.J."/>
            <person name="Dudez A.M."/>
            <person name="Farmer A.D."/>
            <person name="Fouteau S."/>
            <person name="Franken C."/>
            <person name="Gibelin C."/>
            <person name="Gish J."/>
            <person name="Goldstein S."/>
            <person name="Gonzalez A.J."/>
            <person name="Green P.J."/>
            <person name="Hallab A."/>
            <person name="Hartog M."/>
            <person name="Hua A."/>
            <person name="Humphray S.J."/>
            <person name="Jeong D.H."/>
            <person name="Jing Y."/>
            <person name="Jocker A."/>
            <person name="Kenton S.M."/>
            <person name="Kim D.J."/>
            <person name="Klee K."/>
            <person name="Lai H."/>
            <person name="Lang C."/>
            <person name="Lin S."/>
            <person name="Macmil S.L."/>
            <person name="Magdelenat G."/>
            <person name="Matthews L."/>
            <person name="McCorrison J."/>
            <person name="Monaghan E.L."/>
            <person name="Mun J.H."/>
            <person name="Najar F.Z."/>
            <person name="Nicholson C."/>
            <person name="Noirot C."/>
            <person name="O'Bleness M."/>
            <person name="Paule C.R."/>
            <person name="Poulain J."/>
            <person name="Prion F."/>
            <person name="Qin B."/>
            <person name="Qu C."/>
            <person name="Retzel E.F."/>
            <person name="Riddle C."/>
            <person name="Sallet E."/>
            <person name="Samain S."/>
            <person name="Samson N."/>
            <person name="Sanders I."/>
            <person name="Saurat O."/>
            <person name="Scarpelli C."/>
            <person name="Schiex T."/>
            <person name="Segurens B."/>
            <person name="Severin A.J."/>
            <person name="Sherrier D.J."/>
            <person name="Shi R."/>
            <person name="Sims S."/>
            <person name="Singer S.R."/>
            <person name="Sinharoy S."/>
            <person name="Sterck L."/>
            <person name="Viollet A."/>
            <person name="Wang B.B."/>
            <person name="Wang K."/>
            <person name="Wang M."/>
            <person name="Wang X."/>
            <person name="Warfsmann J."/>
            <person name="Weissenbach J."/>
            <person name="White D.D."/>
            <person name="White J.D."/>
            <person name="Wiley G.B."/>
            <person name="Wincker P."/>
            <person name="Xing Y."/>
            <person name="Yang L."/>
            <person name="Yao Z."/>
            <person name="Ying F."/>
            <person name="Zhai J."/>
            <person name="Zhou L."/>
            <person name="Zuber A."/>
            <person name="Denarie J."/>
            <person name="Dixon R.A."/>
            <person name="May G.D."/>
            <person name="Schwartz D.C."/>
            <person name="Rogers J."/>
            <person name="Quetier F."/>
            <person name="Town C.D."/>
            <person name="Roe B.A."/>
        </authorList>
    </citation>
    <scope>NUCLEOTIDE SEQUENCE [LARGE SCALE GENOMIC DNA]</scope>
    <source>
        <strain evidence="1">A17</strain>
        <strain evidence="2 3">cv. Jemalong A17</strain>
    </source>
</reference>
<evidence type="ECO:0000313" key="3">
    <source>
        <dbReference type="Proteomes" id="UP000002051"/>
    </source>
</evidence>